<dbReference type="EMBL" id="BKCJ010458806">
    <property type="protein sequence ID" value="GFA63272.1"/>
    <property type="molecule type" value="Genomic_DNA"/>
</dbReference>
<evidence type="ECO:0000313" key="1">
    <source>
        <dbReference type="EMBL" id="GFA63272.1"/>
    </source>
</evidence>
<comment type="caution">
    <text evidence="1">The sequence shown here is derived from an EMBL/GenBank/DDBJ whole genome shotgun (WGS) entry which is preliminary data.</text>
</comment>
<sequence length="80" mass="8706">MSSERSDSTICRDIIFRDWVDLKGKSLLDDFDNEEGKGLGSLSSKRLSVDLKGKSLLGDFEKVEGEGEGLGSSSSKFCLV</sequence>
<proteinExistence type="predicted"/>
<dbReference type="AlphaFoldDB" id="A0A699JZG2"/>
<organism evidence="1">
    <name type="scientific">Tanacetum cinerariifolium</name>
    <name type="common">Dalmatian daisy</name>
    <name type="synonym">Chrysanthemum cinerariifolium</name>
    <dbReference type="NCBI Taxonomy" id="118510"/>
    <lineage>
        <taxon>Eukaryota</taxon>
        <taxon>Viridiplantae</taxon>
        <taxon>Streptophyta</taxon>
        <taxon>Embryophyta</taxon>
        <taxon>Tracheophyta</taxon>
        <taxon>Spermatophyta</taxon>
        <taxon>Magnoliopsida</taxon>
        <taxon>eudicotyledons</taxon>
        <taxon>Gunneridae</taxon>
        <taxon>Pentapetalae</taxon>
        <taxon>asterids</taxon>
        <taxon>campanulids</taxon>
        <taxon>Asterales</taxon>
        <taxon>Asteraceae</taxon>
        <taxon>Asteroideae</taxon>
        <taxon>Anthemideae</taxon>
        <taxon>Anthemidinae</taxon>
        <taxon>Tanacetum</taxon>
    </lineage>
</organism>
<accession>A0A699JZG2</accession>
<reference evidence="1" key="1">
    <citation type="journal article" date="2019" name="Sci. Rep.">
        <title>Draft genome of Tanacetum cinerariifolium, the natural source of mosquito coil.</title>
        <authorList>
            <person name="Yamashiro T."/>
            <person name="Shiraishi A."/>
            <person name="Satake H."/>
            <person name="Nakayama K."/>
        </authorList>
    </citation>
    <scope>NUCLEOTIDE SEQUENCE</scope>
</reference>
<gene>
    <name evidence="1" type="ORF">Tci_635244</name>
</gene>
<protein>
    <submittedName>
        <fullName evidence="1">Uncharacterized protein</fullName>
    </submittedName>
</protein>
<name>A0A699JZG2_TANCI</name>